<evidence type="ECO:0000313" key="1">
    <source>
        <dbReference type="EMBL" id="MFD1042857.1"/>
    </source>
</evidence>
<comment type="caution">
    <text evidence="1">The sequence shown here is derived from an EMBL/GenBank/DDBJ whole genome shotgun (WGS) entry which is preliminary data.</text>
</comment>
<gene>
    <name evidence="1" type="ORF">ACFQ2N_10945</name>
</gene>
<dbReference type="EMBL" id="JBHTKN010000007">
    <property type="protein sequence ID" value="MFD1042857.1"/>
    <property type="molecule type" value="Genomic_DNA"/>
</dbReference>
<keyword evidence="2" id="KW-1185">Reference proteome</keyword>
<protein>
    <submittedName>
        <fullName evidence="1">Uncharacterized protein</fullName>
    </submittedName>
</protein>
<sequence>MGFLSIAAGVHEAYMHKKADREMVRQYRFMQRIFASARRLLADAPGLEEKRRILVALGEAALTEHAEWSLMHRARPLPTSRI</sequence>
<dbReference type="Proteomes" id="UP001597033">
    <property type="component" value="Unassembled WGS sequence"/>
</dbReference>
<reference evidence="2" key="1">
    <citation type="journal article" date="2019" name="Int. J. Syst. Evol. Microbiol.">
        <title>The Global Catalogue of Microorganisms (GCM) 10K type strain sequencing project: providing services to taxonomists for standard genome sequencing and annotation.</title>
        <authorList>
            <consortium name="The Broad Institute Genomics Platform"/>
            <consortium name="The Broad Institute Genome Sequencing Center for Infectious Disease"/>
            <person name="Wu L."/>
            <person name="Ma J."/>
        </authorList>
    </citation>
    <scope>NUCLEOTIDE SEQUENCE [LARGE SCALE GENOMIC DNA]</scope>
    <source>
        <strain evidence="2">CCUG 55854</strain>
    </source>
</reference>
<dbReference type="RefSeq" id="WP_162375314.1">
    <property type="nucleotide sequence ID" value="NZ_JBHTKN010000007.1"/>
</dbReference>
<evidence type="ECO:0000313" key="2">
    <source>
        <dbReference type="Proteomes" id="UP001597033"/>
    </source>
</evidence>
<organism evidence="1 2">
    <name type="scientific">Pseudoxanthomonas kaohsiungensis</name>
    <dbReference type="NCBI Taxonomy" id="283923"/>
    <lineage>
        <taxon>Bacteria</taxon>
        <taxon>Pseudomonadati</taxon>
        <taxon>Pseudomonadota</taxon>
        <taxon>Gammaproteobacteria</taxon>
        <taxon>Lysobacterales</taxon>
        <taxon>Lysobacteraceae</taxon>
        <taxon>Pseudoxanthomonas</taxon>
    </lineage>
</organism>
<accession>A0ABW3LWL6</accession>
<name>A0ABW3LWL6_9GAMM</name>
<proteinExistence type="predicted"/>